<sequence length="432" mass="47697">MLPAEPPKFGEFKHNDVSDHSGTQAHETKIKELYIKQTRELTDSDKSHQNDQNQCTCLFTDEINTDEHCSIPTTLPPSPSLDVPSTSMSEDNWSSFHEITSWTHHSSMMEQTVSMHSSVFSSLDSSDLSTGVIQDLESTRPLEITPTVAKSIIPTISTDVYPYSSDNSLEYSTSLEDSISLESSMSLSSPLFETNFGSSAETSVSELSVSKTLMAGNHRSEYSTLLLSSNPFIDFSVTSESTHVTLRTEHSSDTSLIFESSYHTSIMTEHSKYFSSSVISSSHSPSSSMPISKTSLSILPSLSTENMDVLRATSPVIILDSASSESQETAHFKNTYVPDLSTTTVTPHFDKDAFEKVLEDLRVKKRTKQVAKEAPGGETIGAVAMVILFVIFAGVVLLDLSTIQNHFKLFLRNIKGCRERKEEQNQIELTSL</sequence>
<gene>
    <name evidence="3" type="ORF">FSP39_010775</name>
</gene>
<feature type="transmembrane region" description="Helical" evidence="2">
    <location>
        <begin position="380"/>
        <end position="400"/>
    </location>
</feature>
<proteinExistence type="predicted"/>
<evidence type="ECO:0000313" key="3">
    <source>
        <dbReference type="EMBL" id="KAK3102358.1"/>
    </source>
</evidence>
<evidence type="ECO:0000256" key="2">
    <source>
        <dbReference type="SAM" id="Phobius"/>
    </source>
</evidence>
<feature type="compositionally biased region" description="Basic and acidic residues" evidence="1">
    <location>
        <begin position="8"/>
        <end position="19"/>
    </location>
</feature>
<feature type="region of interest" description="Disordered" evidence="1">
    <location>
        <begin position="1"/>
        <end position="25"/>
    </location>
</feature>
<keyword evidence="2" id="KW-0472">Membrane</keyword>
<protein>
    <submittedName>
        <fullName evidence="3">Uncharacterized protein</fullName>
    </submittedName>
</protein>
<keyword evidence="4" id="KW-1185">Reference proteome</keyword>
<organism evidence="3 4">
    <name type="scientific">Pinctada imbricata</name>
    <name type="common">Atlantic pearl-oyster</name>
    <name type="synonym">Pinctada martensii</name>
    <dbReference type="NCBI Taxonomy" id="66713"/>
    <lineage>
        <taxon>Eukaryota</taxon>
        <taxon>Metazoa</taxon>
        <taxon>Spiralia</taxon>
        <taxon>Lophotrochozoa</taxon>
        <taxon>Mollusca</taxon>
        <taxon>Bivalvia</taxon>
        <taxon>Autobranchia</taxon>
        <taxon>Pteriomorphia</taxon>
        <taxon>Pterioida</taxon>
        <taxon>Pterioidea</taxon>
        <taxon>Pteriidae</taxon>
        <taxon>Pinctada</taxon>
    </lineage>
</organism>
<dbReference type="Proteomes" id="UP001186944">
    <property type="component" value="Unassembled WGS sequence"/>
</dbReference>
<dbReference type="EMBL" id="VSWD01000005">
    <property type="protein sequence ID" value="KAK3102358.1"/>
    <property type="molecule type" value="Genomic_DNA"/>
</dbReference>
<evidence type="ECO:0000256" key="1">
    <source>
        <dbReference type="SAM" id="MobiDB-lite"/>
    </source>
</evidence>
<name>A0AA88YCU9_PINIB</name>
<accession>A0AA88YCU9</accession>
<keyword evidence="2" id="KW-1133">Transmembrane helix</keyword>
<evidence type="ECO:0000313" key="4">
    <source>
        <dbReference type="Proteomes" id="UP001186944"/>
    </source>
</evidence>
<comment type="caution">
    <text evidence="3">The sequence shown here is derived from an EMBL/GenBank/DDBJ whole genome shotgun (WGS) entry which is preliminary data.</text>
</comment>
<dbReference type="AlphaFoldDB" id="A0AA88YCU9"/>
<keyword evidence="2" id="KW-0812">Transmembrane</keyword>
<reference evidence="3" key="1">
    <citation type="submission" date="2019-08" db="EMBL/GenBank/DDBJ databases">
        <title>The improved chromosome-level genome for the pearl oyster Pinctada fucata martensii using PacBio sequencing and Hi-C.</title>
        <authorList>
            <person name="Zheng Z."/>
        </authorList>
    </citation>
    <scope>NUCLEOTIDE SEQUENCE</scope>
    <source>
        <strain evidence="3">ZZ-2019</strain>
        <tissue evidence="3">Adductor muscle</tissue>
    </source>
</reference>